<dbReference type="GO" id="GO:0016747">
    <property type="term" value="F:acyltransferase activity, transferring groups other than amino-acyl groups"/>
    <property type="evidence" value="ECO:0007669"/>
    <property type="project" value="InterPro"/>
</dbReference>
<evidence type="ECO:0000313" key="5">
    <source>
        <dbReference type="Proteomes" id="UP000638648"/>
    </source>
</evidence>
<proteinExistence type="predicted"/>
<dbReference type="InterPro" id="IPR050832">
    <property type="entry name" value="Bact_Acetyltransf"/>
</dbReference>
<dbReference type="CDD" id="cd04301">
    <property type="entry name" value="NAT_SF"/>
    <property type="match status" value="1"/>
</dbReference>
<dbReference type="InterPro" id="IPR000182">
    <property type="entry name" value="GNAT_dom"/>
</dbReference>
<gene>
    <name evidence="4" type="ORF">HEB94_001239</name>
</gene>
<comment type="caution">
    <text evidence="4">The sequence shown here is derived from an EMBL/GenBank/DDBJ whole genome shotgun (WGS) entry which is preliminary data.</text>
</comment>
<reference evidence="4" key="1">
    <citation type="submission" date="2020-10" db="EMBL/GenBank/DDBJ databases">
        <title>Sequencing the genomes of 1000 actinobacteria strains.</title>
        <authorList>
            <person name="Klenk H.-P."/>
        </authorList>
    </citation>
    <scope>NUCLEOTIDE SEQUENCE</scope>
    <source>
        <strain evidence="4">DSM 45354</strain>
    </source>
</reference>
<dbReference type="SUPFAM" id="SSF55729">
    <property type="entry name" value="Acyl-CoA N-acyltransferases (Nat)"/>
    <property type="match status" value="1"/>
</dbReference>
<accession>A0A927MQB4</accession>
<name>A0A927MQB4_9ACTN</name>
<keyword evidence="5" id="KW-1185">Reference proteome</keyword>
<organism evidence="4 5">
    <name type="scientific">Actinopolymorpha pittospori</name>
    <dbReference type="NCBI Taxonomy" id="648752"/>
    <lineage>
        <taxon>Bacteria</taxon>
        <taxon>Bacillati</taxon>
        <taxon>Actinomycetota</taxon>
        <taxon>Actinomycetes</taxon>
        <taxon>Propionibacteriales</taxon>
        <taxon>Actinopolymorphaceae</taxon>
        <taxon>Actinopolymorpha</taxon>
    </lineage>
</organism>
<dbReference type="PROSITE" id="PS51186">
    <property type="entry name" value="GNAT"/>
    <property type="match status" value="1"/>
</dbReference>
<dbReference type="Proteomes" id="UP000638648">
    <property type="component" value="Unassembled WGS sequence"/>
</dbReference>
<evidence type="ECO:0000259" key="3">
    <source>
        <dbReference type="PROSITE" id="PS51186"/>
    </source>
</evidence>
<dbReference type="PANTHER" id="PTHR43877">
    <property type="entry name" value="AMINOALKYLPHOSPHONATE N-ACETYLTRANSFERASE-RELATED-RELATED"/>
    <property type="match status" value="1"/>
</dbReference>
<dbReference type="AlphaFoldDB" id="A0A927MQB4"/>
<dbReference type="Pfam" id="PF00583">
    <property type="entry name" value="Acetyltransf_1"/>
    <property type="match status" value="1"/>
</dbReference>
<evidence type="ECO:0000256" key="2">
    <source>
        <dbReference type="ARBA" id="ARBA00023315"/>
    </source>
</evidence>
<keyword evidence="1" id="KW-0808">Transferase</keyword>
<evidence type="ECO:0000313" key="4">
    <source>
        <dbReference type="EMBL" id="MBE1604391.1"/>
    </source>
</evidence>
<keyword evidence="2" id="KW-0012">Acyltransferase</keyword>
<dbReference type="Gene3D" id="3.40.630.30">
    <property type="match status" value="1"/>
</dbReference>
<dbReference type="RefSeq" id="WP_337917487.1">
    <property type="nucleotide sequence ID" value="NZ_BAABJL010000027.1"/>
</dbReference>
<dbReference type="EMBL" id="JADBEM010000001">
    <property type="protein sequence ID" value="MBE1604391.1"/>
    <property type="molecule type" value="Genomic_DNA"/>
</dbReference>
<protein>
    <submittedName>
        <fullName evidence="4">GNAT superfamily N-acetyltransferase</fullName>
    </submittedName>
</protein>
<dbReference type="InterPro" id="IPR016181">
    <property type="entry name" value="Acyl_CoA_acyltransferase"/>
</dbReference>
<sequence>MKSVKIRPAHPADASAVNELLDQLGYPQVGRAVTANRIRSWAEDPSGAAYVAEAGDNLLGVIAVHVCPFFERDGSWGRIVALVVSDRARGRGVGSRLVAAAESFAATRGCLRMEVTSADRRLDAHEFYRRRGYIDQAGRSSRFLRDLPDVDDHQDQLLPAR</sequence>
<evidence type="ECO:0000256" key="1">
    <source>
        <dbReference type="ARBA" id="ARBA00022679"/>
    </source>
</evidence>
<feature type="domain" description="N-acetyltransferase" evidence="3">
    <location>
        <begin position="4"/>
        <end position="161"/>
    </location>
</feature>